<dbReference type="InterPro" id="IPR012349">
    <property type="entry name" value="Split_barrel_FMN-bd"/>
</dbReference>
<organism evidence="1 2">
    <name type="scientific">Garicola koreensis</name>
    <dbReference type="NCBI Taxonomy" id="1262554"/>
    <lineage>
        <taxon>Bacteria</taxon>
        <taxon>Bacillati</taxon>
        <taxon>Actinomycetota</taxon>
        <taxon>Actinomycetes</taxon>
        <taxon>Micrococcales</taxon>
        <taxon>Micrococcaceae</taxon>
        <taxon>Garicola</taxon>
    </lineage>
</organism>
<dbReference type="PANTHER" id="PTHR35802:SF1">
    <property type="entry name" value="PROTEASE SYNTHASE AND SPORULATION PROTEIN PAI 2"/>
    <property type="match status" value="1"/>
</dbReference>
<dbReference type="InterPro" id="IPR007396">
    <property type="entry name" value="TR_PAI2-type"/>
</dbReference>
<keyword evidence="2" id="KW-1185">Reference proteome</keyword>
<gene>
    <name evidence="1" type="ORF">FHX47_001630</name>
</gene>
<dbReference type="Gene3D" id="2.30.110.10">
    <property type="entry name" value="Electron Transport, Fmn-binding Protein, Chain A"/>
    <property type="match status" value="1"/>
</dbReference>
<accession>A0A7W5Y021</accession>
<dbReference type="SUPFAM" id="SSF50475">
    <property type="entry name" value="FMN-binding split barrel"/>
    <property type="match status" value="1"/>
</dbReference>
<dbReference type="Pfam" id="PF04299">
    <property type="entry name" value="FMN_bind_2"/>
    <property type="match status" value="1"/>
</dbReference>
<dbReference type="AlphaFoldDB" id="A0A7W5Y021"/>
<sequence>MRDNPSFALEDPESVKQLIRDNPWARFITYVPGEGLIGSHYPVLVDEQDEGIVLLSHLGRPDEEKHQLGAHPMMVIVEGPHGYISPGWYEEQPNVPTWNFTVAHLHGTPEILTEAENLQVLDRLVEHFEAPMPQPQLLHATAESSQYAHHMVTGTAGFRLRVQRFEAKEKMSQNKSVATVRSVISHLREPGVYSNPAVADRMETVNAAALAQEGGEQCC</sequence>
<evidence type="ECO:0000313" key="1">
    <source>
        <dbReference type="EMBL" id="MBB3668001.1"/>
    </source>
</evidence>
<dbReference type="EMBL" id="JACIBT010000006">
    <property type="protein sequence ID" value="MBB3668001.1"/>
    <property type="molecule type" value="Genomic_DNA"/>
</dbReference>
<dbReference type="PIRSF" id="PIRSF010372">
    <property type="entry name" value="PaiB"/>
    <property type="match status" value="1"/>
</dbReference>
<name>A0A7W5Y021_9MICC</name>
<proteinExistence type="predicted"/>
<comment type="caution">
    <text evidence="1">The sequence shown here is derived from an EMBL/GenBank/DDBJ whole genome shotgun (WGS) entry which is preliminary data.</text>
</comment>
<dbReference type="PANTHER" id="PTHR35802">
    <property type="entry name" value="PROTEASE SYNTHASE AND SPORULATION PROTEIN PAI 2"/>
    <property type="match status" value="1"/>
</dbReference>
<evidence type="ECO:0000313" key="2">
    <source>
        <dbReference type="Proteomes" id="UP000547528"/>
    </source>
</evidence>
<dbReference type="RefSeq" id="WP_183358414.1">
    <property type="nucleotide sequence ID" value="NZ_BAABKR010000016.1"/>
</dbReference>
<dbReference type="Proteomes" id="UP000547528">
    <property type="component" value="Unassembled WGS sequence"/>
</dbReference>
<protein>
    <submittedName>
        <fullName evidence="1">Transcriptional regulator</fullName>
    </submittedName>
</protein>
<reference evidence="1 2" key="1">
    <citation type="submission" date="2020-08" db="EMBL/GenBank/DDBJ databases">
        <title>Sequencing the genomes of 1000 actinobacteria strains.</title>
        <authorList>
            <person name="Klenk H.-P."/>
        </authorList>
    </citation>
    <scope>NUCLEOTIDE SEQUENCE [LARGE SCALE GENOMIC DNA]</scope>
    <source>
        <strain evidence="1 2">DSM 28238</strain>
    </source>
</reference>